<dbReference type="InterPro" id="IPR002575">
    <property type="entry name" value="Aminoglycoside_PTrfase"/>
</dbReference>
<gene>
    <name evidence="2" type="ORF">FNH05_13580</name>
</gene>
<reference evidence="2 3" key="2">
    <citation type="submission" date="2019-08" db="EMBL/GenBank/DDBJ databases">
        <title>Amycolatopsis acidicola sp. nov., isolated from peat swamp forest soil.</title>
        <authorList>
            <person name="Srisuk N."/>
        </authorList>
    </citation>
    <scope>NUCLEOTIDE SEQUENCE [LARGE SCALE GENOMIC DNA]</scope>
    <source>
        <strain evidence="2 3">TBRC 6029</strain>
    </source>
</reference>
<dbReference type="Gene3D" id="3.90.1200.10">
    <property type="match status" value="1"/>
</dbReference>
<evidence type="ECO:0000313" key="3">
    <source>
        <dbReference type="Proteomes" id="UP000320011"/>
    </source>
</evidence>
<reference evidence="2 3" key="1">
    <citation type="submission" date="2019-07" db="EMBL/GenBank/DDBJ databases">
        <authorList>
            <person name="Duangmal K."/>
            <person name="Teo W.F.A."/>
        </authorList>
    </citation>
    <scope>NUCLEOTIDE SEQUENCE [LARGE SCALE GENOMIC DNA]</scope>
    <source>
        <strain evidence="2 3">TBRC 6029</strain>
    </source>
</reference>
<name>A0A558CTG3_9PSEU</name>
<evidence type="ECO:0000259" key="1">
    <source>
        <dbReference type="Pfam" id="PF01636"/>
    </source>
</evidence>
<dbReference type="AlphaFoldDB" id="A0A558CTG3"/>
<evidence type="ECO:0000313" key="2">
    <source>
        <dbReference type="EMBL" id="TVT52067.1"/>
    </source>
</evidence>
<protein>
    <submittedName>
        <fullName evidence="2">Aminoglycoside phosphotransferase family protein</fullName>
    </submittedName>
</protein>
<dbReference type="Proteomes" id="UP000320011">
    <property type="component" value="Unassembled WGS sequence"/>
</dbReference>
<sequence length="260" mass="29106">MYRLTGGIVARIGPGGSRASAVRQVEVTEWLSSQGIPVVRALSGVPQPTMVEDRPVTWWELLPPHRPATPRELGGVLRLLHTLTPPVRPELPEFDPFAGLDERISAAHHLPDEDRSWLAHHASELRAQLHNLPWDATERVIHGDAWQGNVAVPESCPPILLDLDHVSRGHPDWDLIPIAVDYTDFARLTSADYHDFVTGYGGRDVTVARDFRLFADIQELRWVCFVLGKAATSAEAARETQHRIACLRGQIPRPWTWTAF</sequence>
<comment type="caution">
    <text evidence="2">The sequence shown here is derived from an EMBL/GenBank/DDBJ whole genome shotgun (WGS) entry which is preliminary data.</text>
</comment>
<organism evidence="2 3">
    <name type="scientific">Amycolatopsis rhizosphaerae</name>
    <dbReference type="NCBI Taxonomy" id="2053003"/>
    <lineage>
        <taxon>Bacteria</taxon>
        <taxon>Bacillati</taxon>
        <taxon>Actinomycetota</taxon>
        <taxon>Actinomycetes</taxon>
        <taxon>Pseudonocardiales</taxon>
        <taxon>Pseudonocardiaceae</taxon>
        <taxon>Amycolatopsis</taxon>
    </lineage>
</organism>
<accession>A0A558CTG3</accession>
<proteinExistence type="predicted"/>
<dbReference type="SUPFAM" id="SSF56112">
    <property type="entry name" value="Protein kinase-like (PK-like)"/>
    <property type="match status" value="1"/>
</dbReference>
<dbReference type="GO" id="GO:0016740">
    <property type="term" value="F:transferase activity"/>
    <property type="evidence" value="ECO:0007669"/>
    <property type="project" value="UniProtKB-KW"/>
</dbReference>
<dbReference type="Pfam" id="PF01636">
    <property type="entry name" value="APH"/>
    <property type="match status" value="1"/>
</dbReference>
<dbReference type="OrthoDB" id="3723194at2"/>
<keyword evidence="2" id="KW-0808">Transferase</keyword>
<dbReference type="InterPro" id="IPR011009">
    <property type="entry name" value="Kinase-like_dom_sf"/>
</dbReference>
<dbReference type="EMBL" id="VJWX01000109">
    <property type="protein sequence ID" value="TVT52067.1"/>
    <property type="molecule type" value="Genomic_DNA"/>
</dbReference>
<feature type="domain" description="Aminoglycoside phosphotransferase" evidence="1">
    <location>
        <begin position="6"/>
        <end position="203"/>
    </location>
</feature>
<keyword evidence="3" id="KW-1185">Reference proteome</keyword>